<feature type="compositionally biased region" description="Polar residues" evidence="1">
    <location>
        <begin position="256"/>
        <end position="266"/>
    </location>
</feature>
<feature type="region of interest" description="Disordered" evidence="1">
    <location>
        <begin position="196"/>
        <end position="268"/>
    </location>
</feature>
<name>A0ABR0T7E9_AURPU</name>
<gene>
    <name evidence="2" type="ORF">QM012_003869</name>
</gene>
<dbReference type="EMBL" id="JASGXD010000018">
    <property type="protein sequence ID" value="KAK6000237.1"/>
    <property type="molecule type" value="Genomic_DNA"/>
</dbReference>
<reference evidence="2 3" key="1">
    <citation type="submission" date="2023-11" db="EMBL/GenBank/DDBJ databases">
        <title>Draft genome sequence and annotation of the polyextremotolerant black yeast-like fungus Aureobasidium pullulans NRRL 62042.</title>
        <authorList>
            <person name="Dielentheis-Frenken M.R.E."/>
            <person name="Wibberg D."/>
            <person name="Blank L.M."/>
            <person name="Tiso T."/>
        </authorList>
    </citation>
    <scope>NUCLEOTIDE SEQUENCE [LARGE SCALE GENOMIC DNA]</scope>
    <source>
        <strain evidence="2 3">NRRL 62042</strain>
    </source>
</reference>
<evidence type="ECO:0000313" key="3">
    <source>
        <dbReference type="Proteomes" id="UP001341245"/>
    </source>
</evidence>
<accession>A0ABR0T7E9</accession>
<dbReference type="Proteomes" id="UP001341245">
    <property type="component" value="Unassembled WGS sequence"/>
</dbReference>
<feature type="compositionally biased region" description="Polar residues" evidence="1">
    <location>
        <begin position="229"/>
        <end position="238"/>
    </location>
</feature>
<proteinExistence type="predicted"/>
<keyword evidence="3" id="KW-1185">Reference proteome</keyword>
<evidence type="ECO:0000256" key="1">
    <source>
        <dbReference type="SAM" id="MobiDB-lite"/>
    </source>
</evidence>
<protein>
    <submittedName>
        <fullName evidence="2">Uncharacterized protein</fullName>
    </submittedName>
</protein>
<organism evidence="2 3">
    <name type="scientific">Aureobasidium pullulans</name>
    <name type="common">Black yeast</name>
    <name type="synonym">Pullularia pullulans</name>
    <dbReference type="NCBI Taxonomy" id="5580"/>
    <lineage>
        <taxon>Eukaryota</taxon>
        <taxon>Fungi</taxon>
        <taxon>Dikarya</taxon>
        <taxon>Ascomycota</taxon>
        <taxon>Pezizomycotina</taxon>
        <taxon>Dothideomycetes</taxon>
        <taxon>Dothideomycetidae</taxon>
        <taxon>Dothideales</taxon>
        <taxon>Saccotheciaceae</taxon>
        <taxon>Aureobasidium</taxon>
    </lineage>
</organism>
<comment type="caution">
    <text evidence="2">The sequence shown here is derived from an EMBL/GenBank/DDBJ whole genome shotgun (WGS) entry which is preliminary data.</text>
</comment>
<evidence type="ECO:0000313" key="2">
    <source>
        <dbReference type="EMBL" id="KAK6000237.1"/>
    </source>
</evidence>
<sequence>MPPKRKVLPAICFAAEGEPHSDCQNQPFSKDANPEANNRNKIWIGYRHELDASYNGSRTFRQILAQAEVNLLQAMNAEPKSNERAQWLEAFPGVTITANDHIVQQLERGERAFKQAICQNVLCKKRGELLQIEWIPIKPSASSSTKSVEGFLVGYLFRLQGQEMISVCRNYYFDSYRFQREDGTVSLDMVLRTVRPNDSPQVAAKSGPSAGPKESMKRRRSGRLKSSGTLDNGDSQESSSEDEAPTTPQAVDESTARTFPGSSTVEPVQILEDQVEESTERAAPIRTVVGPLSTTEEYRWMICQVCHTYGSRVLNMPELTTHVRTLEQAVREKNRLALCHSFARIMTFLVTSTSGNAIPGPLVEEYESMVNSIVAEFGMDLLSRTEGTIFMNRMKRAVVADQEEDLSMAYAALRASMIAYAGRT</sequence>